<reference evidence="2" key="1">
    <citation type="submission" date="2023-03" db="EMBL/GenBank/DDBJ databases">
        <title>Stygiobacter electus gen. nov., sp. nov., facultatively anaerobic thermotolerant bacterium of the class Ignavibacteria from a well of Yessentuki mineral water deposit.</title>
        <authorList>
            <person name="Podosokorskaya O.A."/>
            <person name="Elcheninov A.G."/>
            <person name="Petrova N.F."/>
            <person name="Zavarzina D.G."/>
            <person name="Kublanov I.V."/>
            <person name="Merkel A.Y."/>
        </authorList>
    </citation>
    <scope>NUCLEOTIDE SEQUENCE</scope>
    <source>
        <strain evidence="2">09-Me</strain>
    </source>
</reference>
<gene>
    <name evidence="2" type="ORF">P0M35_10850</name>
</gene>
<evidence type="ECO:0000313" key="2">
    <source>
        <dbReference type="EMBL" id="MDF1612650.1"/>
    </source>
</evidence>
<keyword evidence="1" id="KW-1133">Transmembrane helix</keyword>
<dbReference type="AlphaFoldDB" id="A0AAE3P1R6"/>
<keyword evidence="1" id="KW-0472">Membrane</keyword>
<name>A0AAE3P1R6_9BACT</name>
<evidence type="ECO:0000313" key="3">
    <source>
        <dbReference type="Proteomes" id="UP001221302"/>
    </source>
</evidence>
<protein>
    <submittedName>
        <fullName evidence="2">Uncharacterized protein</fullName>
    </submittedName>
</protein>
<keyword evidence="3" id="KW-1185">Reference proteome</keyword>
<dbReference type="EMBL" id="JARGDL010000016">
    <property type="protein sequence ID" value="MDF1612650.1"/>
    <property type="molecule type" value="Genomic_DNA"/>
</dbReference>
<proteinExistence type="predicted"/>
<comment type="caution">
    <text evidence="2">The sequence shown here is derived from an EMBL/GenBank/DDBJ whole genome shotgun (WGS) entry which is preliminary data.</text>
</comment>
<organism evidence="2 3">
    <name type="scientific">Stygiobacter electus</name>
    <dbReference type="NCBI Taxonomy" id="3032292"/>
    <lineage>
        <taxon>Bacteria</taxon>
        <taxon>Pseudomonadati</taxon>
        <taxon>Ignavibacteriota</taxon>
        <taxon>Ignavibacteria</taxon>
        <taxon>Ignavibacteriales</taxon>
        <taxon>Melioribacteraceae</taxon>
        <taxon>Stygiobacter</taxon>
    </lineage>
</organism>
<evidence type="ECO:0000256" key="1">
    <source>
        <dbReference type="SAM" id="Phobius"/>
    </source>
</evidence>
<feature type="transmembrane region" description="Helical" evidence="1">
    <location>
        <begin position="6"/>
        <end position="28"/>
    </location>
</feature>
<dbReference type="RefSeq" id="WP_321536421.1">
    <property type="nucleotide sequence ID" value="NZ_JARGDL010000016.1"/>
</dbReference>
<dbReference type="Proteomes" id="UP001221302">
    <property type="component" value="Unassembled WGS sequence"/>
</dbReference>
<accession>A0AAE3P1R6</accession>
<keyword evidence="1" id="KW-0812">Transmembrane</keyword>
<sequence>MELTEIILSILFLSGFLFFIVVTFSYAISKSKSKANKHTKVNYEHRPIKIINQKIRFENQNTTVREKYSSEMKQRELNAPNVNQVQNSPKIIKIATSKNSSFTIEEIEERKKNGNGSRYSIINDKINKIKIKAANFYL</sequence>